<dbReference type="VEuPathDB" id="FungiDB:Malapachy_1265"/>
<evidence type="ECO:0000313" key="6">
    <source>
        <dbReference type="EMBL" id="KOS14947.1"/>
    </source>
</evidence>
<feature type="region of interest" description="Disordered" evidence="3">
    <location>
        <begin position="817"/>
        <end position="836"/>
    </location>
</feature>
<feature type="compositionally biased region" description="Low complexity" evidence="3">
    <location>
        <begin position="69"/>
        <end position="81"/>
    </location>
</feature>
<gene>
    <name evidence="6" type="ORF">Malapachy_1265</name>
</gene>
<dbReference type="Gene3D" id="1.10.555.10">
    <property type="entry name" value="Rho GTPase activation protein"/>
    <property type="match status" value="1"/>
</dbReference>
<dbReference type="GO" id="GO:0035020">
    <property type="term" value="P:regulation of Rac protein signal transduction"/>
    <property type="evidence" value="ECO:0007669"/>
    <property type="project" value="TreeGrafter"/>
</dbReference>
<dbReference type="InterPro" id="IPR000198">
    <property type="entry name" value="RhoGAP_dom"/>
</dbReference>
<proteinExistence type="predicted"/>
<dbReference type="Proteomes" id="UP000037751">
    <property type="component" value="Unassembled WGS sequence"/>
</dbReference>
<evidence type="ECO:0000256" key="3">
    <source>
        <dbReference type="SAM" id="MobiDB-lite"/>
    </source>
</evidence>
<dbReference type="EMBL" id="LGAV01000003">
    <property type="protein sequence ID" value="KOS14947.1"/>
    <property type="molecule type" value="Genomic_DNA"/>
</dbReference>
<dbReference type="InterPro" id="IPR036964">
    <property type="entry name" value="RASGEF_cat_dom_sf"/>
</dbReference>
<dbReference type="GO" id="GO:0005096">
    <property type="term" value="F:GTPase activator activity"/>
    <property type="evidence" value="ECO:0007669"/>
    <property type="project" value="UniProtKB-KW"/>
</dbReference>
<keyword evidence="1" id="KW-0343">GTPase activation</keyword>
<reference evidence="6 7" key="1">
    <citation type="submission" date="2015-07" db="EMBL/GenBank/DDBJ databases">
        <title>Draft Genome Sequence of Malassezia furfur CBS1878 and Malassezia pachydermatis CBS1879.</title>
        <authorList>
            <person name="Triana S."/>
            <person name="Ohm R."/>
            <person name="Gonzalez A."/>
            <person name="DeCock H."/>
            <person name="Restrepo S."/>
            <person name="Celis A."/>
        </authorList>
    </citation>
    <scope>NUCLEOTIDE SEQUENCE [LARGE SCALE GENOMIC DNA]</scope>
    <source>
        <strain evidence="6 7">CBS 1879</strain>
    </source>
</reference>
<protein>
    <submittedName>
        <fullName evidence="6">Rho gtpase activating protein 22</fullName>
    </submittedName>
</protein>
<evidence type="ECO:0000256" key="1">
    <source>
        <dbReference type="ARBA" id="ARBA00022468"/>
    </source>
</evidence>
<dbReference type="GeneID" id="28727645"/>
<dbReference type="InterPro" id="IPR000651">
    <property type="entry name" value="Ras-like_Gua-exchang_fac_N"/>
</dbReference>
<feature type="compositionally biased region" description="Polar residues" evidence="3">
    <location>
        <begin position="88"/>
        <end position="99"/>
    </location>
</feature>
<dbReference type="PANTHER" id="PTHR14130">
    <property type="entry name" value="3BP-1 RELATED RHOGAP"/>
    <property type="match status" value="1"/>
</dbReference>
<evidence type="ECO:0000259" key="4">
    <source>
        <dbReference type="PROSITE" id="PS50212"/>
    </source>
</evidence>
<keyword evidence="7" id="KW-1185">Reference proteome</keyword>
<dbReference type="SMART" id="SM00324">
    <property type="entry name" value="RhoGAP"/>
    <property type="match status" value="1"/>
</dbReference>
<dbReference type="InterPro" id="IPR001895">
    <property type="entry name" value="RASGEF_cat_dom"/>
</dbReference>
<dbReference type="Pfam" id="PF00620">
    <property type="entry name" value="RhoGAP"/>
    <property type="match status" value="1"/>
</dbReference>
<keyword evidence="2" id="KW-0344">Guanine-nucleotide releasing factor</keyword>
<dbReference type="InterPro" id="IPR008936">
    <property type="entry name" value="Rho_GTPase_activation_prot"/>
</dbReference>
<feature type="domain" description="N-terminal Ras-GEF" evidence="4">
    <location>
        <begin position="846"/>
        <end position="1025"/>
    </location>
</feature>
<dbReference type="SUPFAM" id="SSF48350">
    <property type="entry name" value="GTPase activation domain, GAP"/>
    <property type="match status" value="1"/>
</dbReference>
<dbReference type="GO" id="GO:0007264">
    <property type="term" value="P:small GTPase-mediated signal transduction"/>
    <property type="evidence" value="ECO:0007669"/>
    <property type="project" value="InterPro"/>
</dbReference>
<dbReference type="Pfam" id="PF00617">
    <property type="entry name" value="RasGEF"/>
    <property type="match status" value="1"/>
</dbReference>
<dbReference type="STRING" id="77020.A0A0M8MQR9"/>
<dbReference type="OrthoDB" id="79452at2759"/>
<feature type="region of interest" description="Disordered" evidence="3">
    <location>
        <begin position="46"/>
        <end position="104"/>
    </location>
</feature>
<evidence type="ECO:0000259" key="5">
    <source>
        <dbReference type="PROSITE" id="PS50238"/>
    </source>
</evidence>
<dbReference type="GO" id="GO:0005085">
    <property type="term" value="F:guanyl-nucleotide exchange factor activity"/>
    <property type="evidence" value="ECO:0007669"/>
    <property type="project" value="UniProtKB-KW"/>
</dbReference>
<sequence>MPGSLPHSELPVQRVSTPTPLEHHFVPSVSTLFVRTLRARTSSIRLRSMPTSPTSSGPAPHPVLPDALSRVSSRSISDSFRGGMARSHTPTETSSTSLASRWRNHRARHTLGTRAASTHEKESLDASDTQTLICGFVKRSTGPMSLAWWSDTVTSRTRTEPGRGWRPFKAVLRGDTLYFYKVPSAMVTEVRHTFQVRSMQWPMAMLTADEWTGPDTEGLSEEAVVIEPVPIPDSSSSLAPEELGYEAITSSWTNTTKHPDLQLSQPNLMSRHWAARIESGTVAALAHELVFATQRLSSTTWQGDDLDTKSFVHLVFYALSTTQVPWHWFVRALRDYVRISNSDPASVQRVMLFVDLLLWKRPLLQTEHITLFFTELTALFSDVTDNKSAAYAPLHAQVTAWKEHSTDETASHATNWLNGSPRNRGVRTDLAPLRTCWSAALLVKQDASEIARQIQSFHADRLRAFLRVPITAYRLGSSVTEPWLRSFRFDASKPHWLTHVILRQLLVDAAPERQGEAASVSRAHVLTQWIQVASYLQRYSDMAGWVAVCAALCSRAVAALDGLWRDVPMPLQTLVTEQWAPRLASHGWLEGVHTSIDPIWAWDEANNRAGILSEVPGAIPYLGNAGLLSPAAIVTANEFVSAVTPTARIRIPLAAQESEFHRVRALAQQLLSSYERDPPMPMSPAPIAEYQALFQRLSTYEFILQTSVTDYMGNAVVVDGRVVERVHVDEPAAWPTRAVADGAVLFSFPAAFPTLTPGHQSADAIVSRRAFLLDDTPGRAYASLARCAARFVSQAEEVRMSDDLVLYPMHARIAGLDDSSRGSSSATASPWTGPPQVHTYAPERRFPVEIRAATVPRLLDILVLSTEHLVVRAQAEPRTDPPTYDLLHVDLKWTAYRDTLLLSYRGWITAKALLDALIHRWTMAESAAREMAWHTRMNVPNQFPSWAPLQGASFQREPIEEARLHAIRWRVLDSIRRWLELYPREWISDLVLYEALHTFLKSAAEQCDAIASDTMPLSEAVQGLLAMLPTLPTRSITSMGMDCAVLPSLVPTIDVPRAFDWERPAQELVVYLESMLAPPYAMLHAHDLAQAAWTLEQMHDTRSAWLSAATADPSQCMSMYRLLRCLPPSQQYGHVPEGSALWDTLPPSLRELCRVHEIVRDWTEAQVTEPRIGMERRVERINRLIDAVLLSRASMARAMRLATPDNPGTRAPLPPTFLECAVLEGLTTSRAQTFRAAWEHVTTTRNVAAWADLLGSTPTTLPDGLPHCTPDPGWILSVLAHWGIRPKARAQTPVLLEFSRYMSASDLVADALAFHTGAPTEHAINVARVRLDWLRSWTNNASWPHALMLEDAALEATFQGIPATGPLVFFAGVILAQERKRVELEEAHRHGTETPTAEAPRLDTQALATALENEADVTIDAEAQSTIHTSATSMTCASAASAHESDSLLQAVPTSRPSTVVCCAGALITVWPYQKHPFVLHMATPQGDKCTLKFPNYDEFGHWLTQLQTLPHVRMADSFDAGTYAADVADYLGRASAASVFGVPLRELSLRTQGAVLPPTIERVLQEIEARGLLEQGIYRISGTRHAVEQLQHMLETKPPQQLMLSRIDVHVLASVVKLWLRELPEPIVPYAFYERLMETERIALQEQRVKAIRKLVHLFPRCHYLALQRMAHHLAMVANASKANLMAAHNIGLVFGSTLLHPPPGPGSVANGLDNLGRAAHIVKIMVVMHRQLFLPWHRT</sequence>
<dbReference type="GO" id="GO:0032956">
    <property type="term" value="P:regulation of actin cytoskeleton organization"/>
    <property type="evidence" value="ECO:0007669"/>
    <property type="project" value="TreeGrafter"/>
</dbReference>
<dbReference type="InterPro" id="IPR047165">
    <property type="entry name" value="RHG17/44/SH3BP1-like"/>
</dbReference>
<dbReference type="Pfam" id="PF00618">
    <property type="entry name" value="RasGEF_N"/>
    <property type="match status" value="1"/>
</dbReference>
<dbReference type="Gene3D" id="1.20.870.10">
    <property type="entry name" value="Son of sevenless (SoS) protein Chain: S domain 1"/>
    <property type="match status" value="1"/>
</dbReference>
<feature type="domain" description="Rho-GAP" evidence="5">
    <location>
        <begin position="1543"/>
        <end position="1735"/>
    </location>
</feature>
<dbReference type="PANTHER" id="PTHR14130:SF14">
    <property type="entry name" value="RHO GTPASE-ACTIVATING PROTEIN 92B"/>
    <property type="match status" value="1"/>
</dbReference>
<dbReference type="PROSITE" id="PS50238">
    <property type="entry name" value="RHOGAP"/>
    <property type="match status" value="1"/>
</dbReference>
<organism evidence="6 7">
    <name type="scientific">Malassezia pachydermatis</name>
    <dbReference type="NCBI Taxonomy" id="77020"/>
    <lineage>
        <taxon>Eukaryota</taxon>
        <taxon>Fungi</taxon>
        <taxon>Dikarya</taxon>
        <taxon>Basidiomycota</taxon>
        <taxon>Ustilaginomycotina</taxon>
        <taxon>Malasseziomycetes</taxon>
        <taxon>Malasseziales</taxon>
        <taxon>Malasseziaceae</taxon>
        <taxon>Malassezia</taxon>
    </lineage>
</organism>
<dbReference type="CDD" id="cd00159">
    <property type="entry name" value="RhoGAP"/>
    <property type="match status" value="1"/>
</dbReference>
<comment type="caution">
    <text evidence="6">The sequence shown here is derived from an EMBL/GenBank/DDBJ whole genome shotgun (WGS) entry which is preliminary data.</text>
</comment>
<dbReference type="InterPro" id="IPR023578">
    <property type="entry name" value="Ras_GEF_dom_sf"/>
</dbReference>
<accession>A0A0M8MQR9</accession>
<feature type="compositionally biased region" description="Polar residues" evidence="3">
    <location>
        <begin position="46"/>
        <end position="57"/>
    </location>
</feature>
<dbReference type="Gene3D" id="1.10.840.10">
    <property type="entry name" value="Ras guanine-nucleotide exchange factors catalytic domain"/>
    <property type="match status" value="1"/>
</dbReference>
<evidence type="ECO:0000313" key="7">
    <source>
        <dbReference type="Proteomes" id="UP000037751"/>
    </source>
</evidence>
<dbReference type="SUPFAM" id="SSF48366">
    <property type="entry name" value="Ras GEF"/>
    <property type="match status" value="2"/>
</dbReference>
<name>A0A0M8MQR9_9BASI</name>
<dbReference type="RefSeq" id="XP_017992579.1">
    <property type="nucleotide sequence ID" value="XM_018135770.1"/>
</dbReference>
<dbReference type="PROSITE" id="PS50212">
    <property type="entry name" value="RASGEF_NTER"/>
    <property type="match status" value="1"/>
</dbReference>
<evidence type="ECO:0000256" key="2">
    <source>
        <dbReference type="PROSITE-ProRule" id="PRU00135"/>
    </source>
</evidence>